<keyword evidence="3" id="KW-0597">Phosphoprotein</keyword>
<dbReference type="GO" id="GO:0016301">
    <property type="term" value="F:kinase activity"/>
    <property type="evidence" value="ECO:0007669"/>
    <property type="project" value="UniProtKB-KW"/>
</dbReference>
<dbReference type="InterPro" id="IPR011712">
    <property type="entry name" value="Sig_transdc_His_kin_sub3_dim/P"/>
</dbReference>
<dbReference type="EC" id="2.7.13.3" evidence="2"/>
<dbReference type="PANTHER" id="PTHR24421">
    <property type="entry name" value="NITRATE/NITRITE SENSOR PROTEIN NARX-RELATED"/>
    <property type="match status" value="1"/>
</dbReference>
<feature type="compositionally biased region" description="Low complexity" evidence="9">
    <location>
        <begin position="336"/>
        <end position="350"/>
    </location>
</feature>
<keyword evidence="8" id="KW-0902">Two-component regulatory system</keyword>
<sequence>MSWSWLWHSPAASSSLRERLSSLPWALPYLIFMIIGIILGVRSSPEQAVPMFAWLTVFILVYVSTWIRSDSAPVSRSTDPWVVATIVVMSVLLAGMMPFSDAVSVFFFLPYISAVIVLQLPRHLYTRWACALLIGSVLLAVLLVILRLANINEASFGLAILLCTIFMTFMARRAIDNDREDRIRQAERVQTSQSEERSRISADLHDVLGQTLTAINVNAQVVARFAQLGKMDEGVPYLEQLQELSHDALAQMRQVVAATREADLDQELAQAAHLADAAGIVLTLSDEGHPPEGKTSQVAAHLVRESMANVVHHSGADRVWVELSPVRVSVHDNGRGSRPAAAGRSRAAAGQKTIADSQQSAHAGQRMSTGLESLEKRAEGVGTVTWGPADGGGWHVTFTVDPVDGADPPALSMVGDTVRPVSEGALS</sequence>
<proteinExistence type="predicted"/>
<evidence type="ECO:0000313" key="13">
    <source>
        <dbReference type="EMBL" id="SDU05498.1"/>
    </source>
</evidence>
<evidence type="ECO:0000256" key="5">
    <source>
        <dbReference type="ARBA" id="ARBA00022741"/>
    </source>
</evidence>
<dbReference type="Pfam" id="PF02518">
    <property type="entry name" value="HATPase_c"/>
    <property type="match status" value="1"/>
</dbReference>
<evidence type="ECO:0000256" key="4">
    <source>
        <dbReference type="ARBA" id="ARBA00022679"/>
    </source>
</evidence>
<organism evidence="13 14">
    <name type="scientific">Schaalia radingae</name>
    <dbReference type="NCBI Taxonomy" id="131110"/>
    <lineage>
        <taxon>Bacteria</taxon>
        <taxon>Bacillati</taxon>
        <taxon>Actinomycetota</taxon>
        <taxon>Actinomycetes</taxon>
        <taxon>Actinomycetales</taxon>
        <taxon>Actinomycetaceae</taxon>
        <taxon>Schaalia</taxon>
    </lineage>
</organism>
<dbReference type="InterPro" id="IPR003594">
    <property type="entry name" value="HATPase_dom"/>
</dbReference>
<keyword evidence="4" id="KW-0808">Transferase</keyword>
<dbReference type="InterPro" id="IPR050482">
    <property type="entry name" value="Sensor_HK_TwoCompSys"/>
</dbReference>
<evidence type="ECO:0000256" key="8">
    <source>
        <dbReference type="ARBA" id="ARBA00023012"/>
    </source>
</evidence>
<keyword evidence="10" id="KW-1133">Transmembrane helix</keyword>
<evidence type="ECO:0000256" key="2">
    <source>
        <dbReference type="ARBA" id="ARBA00012438"/>
    </source>
</evidence>
<comment type="catalytic activity">
    <reaction evidence="1">
        <text>ATP + protein L-histidine = ADP + protein N-phospho-L-histidine.</text>
        <dbReference type="EC" id="2.7.13.3"/>
    </reaction>
</comment>
<name>A0ABY0VB38_9ACTO</name>
<protein>
    <recommendedName>
        <fullName evidence="2">histidine kinase</fullName>
        <ecNumber evidence="2">2.7.13.3</ecNumber>
    </recommendedName>
</protein>
<dbReference type="PANTHER" id="PTHR24421:SF10">
    <property type="entry name" value="NITRATE_NITRITE SENSOR PROTEIN NARQ"/>
    <property type="match status" value="1"/>
</dbReference>
<feature type="region of interest" description="Disordered" evidence="9">
    <location>
        <begin position="330"/>
        <end position="369"/>
    </location>
</feature>
<evidence type="ECO:0000256" key="6">
    <source>
        <dbReference type="ARBA" id="ARBA00022777"/>
    </source>
</evidence>
<keyword evidence="10" id="KW-0812">Transmembrane</keyword>
<evidence type="ECO:0000256" key="7">
    <source>
        <dbReference type="ARBA" id="ARBA00022840"/>
    </source>
</evidence>
<feature type="domain" description="Signal transduction histidine kinase subgroup 3 dimerisation and phosphoacceptor" evidence="12">
    <location>
        <begin position="196"/>
        <end position="264"/>
    </location>
</feature>
<feature type="transmembrane region" description="Helical" evidence="10">
    <location>
        <begin position="155"/>
        <end position="175"/>
    </location>
</feature>
<feature type="transmembrane region" description="Helical" evidence="10">
    <location>
        <begin position="20"/>
        <end position="41"/>
    </location>
</feature>
<feature type="transmembrane region" description="Helical" evidence="10">
    <location>
        <begin position="128"/>
        <end position="149"/>
    </location>
</feature>
<dbReference type="Proteomes" id="UP000198976">
    <property type="component" value="Chromosome I"/>
</dbReference>
<feature type="transmembrane region" description="Helical" evidence="10">
    <location>
        <begin position="47"/>
        <end position="67"/>
    </location>
</feature>
<keyword evidence="7" id="KW-0067">ATP-binding</keyword>
<evidence type="ECO:0000256" key="10">
    <source>
        <dbReference type="SAM" id="Phobius"/>
    </source>
</evidence>
<dbReference type="Pfam" id="PF07730">
    <property type="entry name" value="HisKA_3"/>
    <property type="match status" value="1"/>
</dbReference>
<keyword evidence="10" id="KW-0472">Membrane</keyword>
<dbReference type="Gene3D" id="1.20.5.1930">
    <property type="match status" value="1"/>
</dbReference>
<evidence type="ECO:0000259" key="11">
    <source>
        <dbReference type="Pfam" id="PF02518"/>
    </source>
</evidence>
<accession>A0ABY0VB38</accession>
<evidence type="ECO:0000259" key="12">
    <source>
        <dbReference type="Pfam" id="PF07730"/>
    </source>
</evidence>
<keyword evidence="6 13" id="KW-0418">Kinase</keyword>
<dbReference type="InterPro" id="IPR036890">
    <property type="entry name" value="HATPase_C_sf"/>
</dbReference>
<evidence type="ECO:0000256" key="9">
    <source>
        <dbReference type="SAM" id="MobiDB-lite"/>
    </source>
</evidence>
<evidence type="ECO:0000313" key="14">
    <source>
        <dbReference type="Proteomes" id="UP000198976"/>
    </source>
</evidence>
<dbReference type="EMBL" id="LT629792">
    <property type="protein sequence ID" value="SDU05498.1"/>
    <property type="molecule type" value="Genomic_DNA"/>
</dbReference>
<keyword evidence="14" id="KW-1185">Reference proteome</keyword>
<dbReference type="Gene3D" id="3.30.565.10">
    <property type="entry name" value="Histidine kinase-like ATPase, C-terminal domain"/>
    <property type="match status" value="1"/>
</dbReference>
<evidence type="ECO:0000256" key="3">
    <source>
        <dbReference type="ARBA" id="ARBA00022553"/>
    </source>
</evidence>
<feature type="domain" description="Histidine kinase/HSP90-like ATPase" evidence="11">
    <location>
        <begin position="300"/>
        <end position="401"/>
    </location>
</feature>
<evidence type="ECO:0000256" key="1">
    <source>
        <dbReference type="ARBA" id="ARBA00000085"/>
    </source>
</evidence>
<feature type="transmembrane region" description="Helical" evidence="10">
    <location>
        <begin position="103"/>
        <end position="121"/>
    </location>
</feature>
<feature type="transmembrane region" description="Helical" evidence="10">
    <location>
        <begin position="79"/>
        <end position="97"/>
    </location>
</feature>
<dbReference type="SUPFAM" id="SSF55874">
    <property type="entry name" value="ATPase domain of HSP90 chaperone/DNA topoisomerase II/histidine kinase"/>
    <property type="match status" value="1"/>
</dbReference>
<gene>
    <name evidence="13" type="ORF">SAMN04489714_1885</name>
</gene>
<reference evidence="13 14" key="1">
    <citation type="submission" date="2016-10" db="EMBL/GenBank/DDBJ databases">
        <authorList>
            <person name="Varghese N."/>
            <person name="Submissions S."/>
        </authorList>
    </citation>
    <scope>NUCLEOTIDE SEQUENCE [LARGE SCALE GENOMIC DNA]</scope>
    <source>
        <strain evidence="13 14">DSM 9169</strain>
    </source>
</reference>
<dbReference type="CDD" id="cd16917">
    <property type="entry name" value="HATPase_UhpB-NarQ-NarX-like"/>
    <property type="match status" value="1"/>
</dbReference>
<dbReference type="RefSeq" id="WP_092648879.1">
    <property type="nucleotide sequence ID" value="NZ_LT629792.1"/>
</dbReference>
<feature type="compositionally biased region" description="Polar residues" evidence="9">
    <location>
        <begin position="354"/>
        <end position="369"/>
    </location>
</feature>
<keyword evidence="5" id="KW-0547">Nucleotide-binding</keyword>